<feature type="domain" description="Thioesterase TesA-like" evidence="3">
    <location>
        <begin position="26"/>
        <end position="245"/>
    </location>
</feature>
<organism evidence="4 5">
    <name type="scientific">Actinoallomurus acaciae</name>
    <dbReference type="NCBI Taxonomy" id="502577"/>
    <lineage>
        <taxon>Bacteria</taxon>
        <taxon>Bacillati</taxon>
        <taxon>Actinomycetota</taxon>
        <taxon>Actinomycetes</taxon>
        <taxon>Streptosporangiales</taxon>
        <taxon>Thermomonosporaceae</taxon>
        <taxon>Actinoallomurus</taxon>
    </lineage>
</organism>
<protein>
    <submittedName>
        <fullName evidence="4">Thioesterase II family protein</fullName>
    </submittedName>
</protein>
<keyword evidence="5" id="KW-1185">Reference proteome</keyword>
<reference evidence="4 5" key="1">
    <citation type="submission" date="2024-09" db="EMBL/GenBank/DDBJ databases">
        <authorList>
            <person name="Sun Q."/>
            <person name="Mori K."/>
        </authorList>
    </citation>
    <scope>NUCLEOTIDE SEQUENCE [LARGE SCALE GENOMIC DNA]</scope>
    <source>
        <strain evidence="4 5">TBRC 0563</strain>
    </source>
</reference>
<proteinExistence type="inferred from homology"/>
<evidence type="ECO:0000313" key="4">
    <source>
        <dbReference type="EMBL" id="MFB9838634.1"/>
    </source>
</evidence>
<keyword evidence="2" id="KW-0378">Hydrolase</keyword>
<dbReference type="RefSeq" id="WP_378211671.1">
    <property type="nucleotide sequence ID" value="NZ_JBHLZP010000548.1"/>
</dbReference>
<accession>A0ABV5YU61</accession>
<evidence type="ECO:0000256" key="2">
    <source>
        <dbReference type="ARBA" id="ARBA00022801"/>
    </source>
</evidence>
<evidence type="ECO:0000313" key="5">
    <source>
        <dbReference type="Proteomes" id="UP001589627"/>
    </source>
</evidence>
<gene>
    <name evidence="4" type="ORF">ACFFNX_41450</name>
</gene>
<dbReference type="InterPro" id="IPR012223">
    <property type="entry name" value="TEII"/>
</dbReference>
<name>A0ABV5YU61_9ACTN</name>
<dbReference type="Pfam" id="PF00975">
    <property type="entry name" value="Thioesterase"/>
    <property type="match status" value="1"/>
</dbReference>
<dbReference type="InterPro" id="IPR020802">
    <property type="entry name" value="TesA-like"/>
</dbReference>
<comment type="similarity">
    <text evidence="1">Belongs to the thioesterase family.</text>
</comment>
<sequence>MTAESSGTPRWLARRRRRPDAPVDLYCFAHAGGSPGEYLRWSDDLPGLQLWGVHLPGRTSRSGEPPFTRMVSLVDALVTEIRFARPFVLFGHSLGALVAFEVARELRRRDREQPVRLVLSSCPPPPIARTGTPLHTLPDADLLAEIERRWGALPAPLRTDPVLLANTLACHRADLALLETYRHRAGEPLDIPITALAGTGERGAARARDWAAHTRRLVTVRLLPGGHFYFRERRDEALRVLRDAVIGGLASR</sequence>
<dbReference type="SMART" id="SM00824">
    <property type="entry name" value="PKS_TE"/>
    <property type="match status" value="1"/>
</dbReference>
<dbReference type="EMBL" id="JBHLZP010000548">
    <property type="protein sequence ID" value="MFB9838634.1"/>
    <property type="molecule type" value="Genomic_DNA"/>
</dbReference>
<dbReference type="InterPro" id="IPR029058">
    <property type="entry name" value="AB_hydrolase_fold"/>
</dbReference>
<dbReference type="InterPro" id="IPR001031">
    <property type="entry name" value="Thioesterase"/>
</dbReference>
<dbReference type="PANTHER" id="PTHR11487:SF0">
    <property type="entry name" value="S-ACYL FATTY ACID SYNTHASE THIOESTERASE, MEDIUM CHAIN"/>
    <property type="match status" value="1"/>
</dbReference>
<evidence type="ECO:0000256" key="1">
    <source>
        <dbReference type="ARBA" id="ARBA00007169"/>
    </source>
</evidence>
<comment type="caution">
    <text evidence="4">The sequence shown here is derived from an EMBL/GenBank/DDBJ whole genome shotgun (WGS) entry which is preliminary data.</text>
</comment>
<evidence type="ECO:0000259" key="3">
    <source>
        <dbReference type="SMART" id="SM00824"/>
    </source>
</evidence>
<dbReference type="PANTHER" id="PTHR11487">
    <property type="entry name" value="THIOESTERASE"/>
    <property type="match status" value="1"/>
</dbReference>
<dbReference type="Proteomes" id="UP001589627">
    <property type="component" value="Unassembled WGS sequence"/>
</dbReference>
<dbReference type="SUPFAM" id="SSF53474">
    <property type="entry name" value="alpha/beta-Hydrolases"/>
    <property type="match status" value="1"/>
</dbReference>
<dbReference type="Gene3D" id="3.40.50.1820">
    <property type="entry name" value="alpha/beta hydrolase"/>
    <property type="match status" value="1"/>
</dbReference>